<evidence type="ECO:0000259" key="1">
    <source>
        <dbReference type="Pfam" id="PF03358"/>
    </source>
</evidence>
<dbReference type="PANTHER" id="PTHR30543">
    <property type="entry name" value="CHROMATE REDUCTASE"/>
    <property type="match status" value="1"/>
</dbReference>
<protein>
    <submittedName>
        <fullName evidence="2">NAD(P)H-dependent oxidoreductase</fullName>
    </submittedName>
</protein>
<dbReference type="InterPro" id="IPR005025">
    <property type="entry name" value="FMN_Rdtase-like_dom"/>
</dbReference>
<evidence type="ECO:0000313" key="3">
    <source>
        <dbReference type="Proteomes" id="UP000717752"/>
    </source>
</evidence>
<keyword evidence="3" id="KW-1185">Reference proteome</keyword>
<dbReference type="EMBL" id="JAEUAK010000001">
    <property type="protein sequence ID" value="MBW9051080.1"/>
    <property type="molecule type" value="Genomic_DNA"/>
</dbReference>
<dbReference type="Gene3D" id="3.40.50.360">
    <property type="match status" value="1"/>
</dbReference>
<dbReference type="InterPro" id="IPR050712">
    <property type="entry name" value="NAD(P)H-dep_reductase"/>
</dbReference>
<dbReference type="PANTHER" id="PTHR30543:SF21">
    <property type="entry name" value="NAD(P)H-DEPENDENT FMN REDUCTASE LOT6"/>
    <property type="match status" value="1"/>
</dbReference>
<organism evidence="2 3">
    <name type="scientific">Rhizobium mesosinicum</name>
    <dbReference type="NCBI Taxonomy" id="335017"/>
    <lineage>
        <taxon>Bacteria</taxon>
        <taxon>Pseudomonadati</taxon>
        <taxon>Pseudomonadota</taxon>
        <taxon>Alphaproteobacteria</taxon>
        <taxon>Hyphomicrobiales</taxon>
        <taxon>Rhizobiaceae</taxon>
        <taxon>Rhizobium/Agrobacterium group</taxon>
        <taxon>Rhizobium</taxon>
    </lineage>
</organism>
<sequence length="184" mass="19980">MKIIAISGSLRAGSYNTALMREAVSIAPEGMTIIPETINGIPLYNTDEEKIAAPTKVAALKDLIASADGLLLFTPEYNNSLPGVFKNAIDWLSSPDADAHRVFRGRPTGILGASATGFGTINSQTAWLPVLRALQTNIFTRSRFLLSRAQHAFDPAGRLADEKARLQLLEYLEEFSRFVGTSAR</sequence>
<dbReference type="Proteomes" id="UP000717752">
    <property type="component" value="Unassembled WGS sequence"/>
</dbReference>
<comment type="caution">
    <text evidence="2">The sequence shown here is derived from an EMBL/GenBank/DDBJ whole genome shotgun (WGS) entry which is preliminary data.</text>
</comment>
<dbReference type="SUPFAM" id="SSF52218">
    <property type="entry name" value="Flavoproteins"/>
    <property type="match status" value="1"/>
</dbReference>
<reference evidence="2 3" key="1">
    <citation type="journal article" date="2021" name="MBio">
        <title>Poor Competitiveness of Bradyrhizobium in Pigeon Pea Root Colonization in Indian Soils.</title>
        <authorList>
            <person name="Chalasani D."/>
            <person name="Basu A."/>
            <person name="Pullabhotla S.V.S.R.N."/>
            <person name="Jorrin B."/>
            <person name="Neal A.L."/>
            <person name="Poole P.S."/>
            <person name="Podile A.R."/>
            <person name="Tkacz A."/>
        </authorList>
    </citation>
    <scope>NUCLEOTIDE SEQUENCE [LARGE SCALE GENOMIC DNA]</scope>
    <source>
        <strain evidence="2 3">HU56</strain>
    </source>
</reference>
<dbReference type="InterPro" id="IPR029039">
    <property type="entry name" value="Flavoprotein-like_sf"/>
</dbReference>
<dbReference type="RefSeq" id="WP_220332619.1">
    <property type="nucleotide sequence ID" value="NZ_JAEUAK010000001.1"/>
</dbReference>
<dbReference type="Pfam" id="PF03358">
    <property type="entry name" value="FMN_red"/>
    <property type="match status" value="1"/>
</dbReference>
<feature type="domain" description="NADPH-dependent FMN reductase-like" evidence="1">
    <location>
        <begin position="1"/>
        <end position="149"/>
    </location>
</feature>
<proteinExistence type="predicted"/>
<accession>A0ABS7GM77</accession>
<evidence type="ECO:0000313" key="2">
    <source>
        <dbReference type="EMBL" id="MBW9051080.1"/>
    </source>
</evidence>
<name>A0ABS7GM77_9HYPH</name>
<gene>
    <name evidence="2" type="ORF">JNB85_01485</name>
</gene>